<dbReference type="RefSeq" id="WP_044193741.1">
    <property type="nucleotide sequence ID" value="NZ_JMCB01000013.1"/>
</dbReference>
<evidence type="ECO:0000313" key="9">
    <source>
        <dbReference type="Proteomes" id="UP000028725"/>
    </source>
</evidence>
<evidence type="ECO:0000313" key="8">
    <source>
        <dbReference type="EMBL" id="KFE64779.1"/>
    </source>
</evidence>
<dbReference type="EMBL" id="JMCB01000013">
    <property type="protein sequence ID" value="KFE64779.1"/>
    <property type="molecule type" value="Genomic_DNA"/>
</dbReference>
<evidence type="ECO:0000256" key="6">
    <source>
        <dbReference type="SAM" id="MobiDB-lite"/>
    </source>
</evidence>
<dbReference type="Pfam" id="PF03626">
    <property type="entry name" value="COX4_pro"/>
    <property type="match status" value="1"/>
</dbReference>
<organism evidence="8 9">
    <name type="scientific">Hyalangium minutum</name>
    <dbReference type="NCBI Taxonomy" id="394096"/>
    <lineage>
        <taxon>Bacteria</taxon>
        <taxon>Pseudomonadati</taxon>
        <taxon>Myxococcota</taxon>
        <taxon>Myxococcia</taxon>
        <taxon>Myxococcales</taxon>
        <taxon>Cystobacterineae</taxon>
        <taxon>Archangiaceae</taxon>
        <taxon>Hyalangium</taxon>
    </lineage>
</organism>
<evidence type="ECO:0000256" key="5">
    <source>
        <dbReference type="ARBA" id="ARBA00023136"/>
    </source>
</evidence>
<feature type="region of interest" description="Disordered" evidence="6">
    <location>
        <begin position="99"/>
        <end position="136"/>
    </location>
</feature>
<feature type="transmembrane region" description="Helical" evidence="7">
    <location>
        <begin position="20"/>
        <end position="38"/>
    </location>
</feature>
<sequence length="136" mass="14336">MAETRSKEQGGRAHGGYGKALIVGVGLLSLTTLSFALSRLHVGAWGLVVAVAIAVIKVTLIAFFFMHLSERAGGPRLVFATAVLFVIILIGLILVEASDRPQPAMPPGPFSAERLPGLDEQPQAAPTREPPSEQTP</sequence>
<evidence type="ECO:0000256" key="3">
    <source>
        <dbReference type="ARBA" id="ARBA00022692"/>
    </source>
</evidence>
<proteinExistence type="predicted"/>
<evidence type="ECO:0000256" key="1">
    <source>
        <dbReference type="ARBA" id="ARBA00004651"/>
    </source>
</evidence>
<dbReference type="InterPro" id="IPR011743">
    <property type="entry name" value="Caa3_sub_IV"/>
</dbReference>
<dbReference type="Proteomes" id="UP000028725">
    <property type="component" value="Unassembled WGS sequence"/>
</dbReference>
<name>A0A085WAR6_9BACT</name>
<keyword evidence="5 7" id="KW-0472">Membrane</keyword>
<evidence type="ECO:0000256" key="4">
    <source>
        <dbReference type="ARBA" id="ARBA00022989"/>
    </source>
</evidence>
<gene>
    <name evidence="8" type="ORF">DB31_1797</name>
</gene>
<evidence type="ECO:0000256" key="7">
    <source>
        <dbReference type="SAM" id="Phobius"/>
    </source>
</evidence>
<protein>
    <submittedName>
        <fullName evidence="8">Cytochrome c oxidase polypeptide IV</fullName>
    </submittedName>
</protein>
<keyword evidence="4 7" id="KW-1133">Transmembrane helix</keyword>
<evidence type="ECO:0000256" key="2">
    <source>
        <dbReference type="ARBA" id="ARBA00022475"/>
    </source>
</evidence>
<dbReference type="AlphaFoldDB" id="A0A085WAR6"/>
<keyword evidence="2" id="KW-1003">Cell membrane</keyword>
<feature type="transmembrane region" description="Helical" evidence="7">
    <location>
        <begin position="77"/>
        <end position="95"/>
    </location>
</feature>
<feature type="transmembrane region" description="Helical" evidence="7">
    <location>
        <begin position="44"/>
        <end position="65"/>
    </location>
</feature>
<reference evidence="8 9" key="1">
    <citation type="submission" date="2014-04" db="EMBL/GenBank/DDBJ databases">
        <title>Genome assembly of Hyalangium minutum DSM 14724.</title>
        <authorList>
            <person name="Sharma G."/>
            <person name="Subramanian S."/>
        </authorList>
    </citation>
    <scope>NUCLEOTIDE SEQUENCE [LARGE SCALE GENOMIC DNA]</scope>
    <source>
        <strain evidence="8 9">DSM 14724</strain>
    </source>
</reference>
<keyword evidence="9" id="KW-1185">Reference proteome</keyword>
<keyword evidence="3 7" id="KW-0812">Transmembrane</keyword>
<dbReference type="InterPro" id="IPR005171">
    <property type="entry name" value="Cyt_c_oxidase_su4_prok"/>
</dbReference>
<comment type="subcellular location">
    <subcellularLocation>
        <location evidence="1">Cell membrane</location>
        <topology evidence="1">Multi-pass membrane protein</topology>
    </subcellularLocation>
</comment>
<comment type="caution">
    <text evidence="8">The sequence shown here is derived from an EMBL/GenBank/DDBJ whole genome shotgun (WGS) entry which is preliminary data.</text>
</comment>
<dbReference type="NCBIfam" id="TIGR02229">
    <property type="entry name" value="caa3_sub_IV"/>
    <property type="match status" value="1"/>
</dbReference>
<accession>A0A085WAR6</accession>
<dbReference type="OrthoDB" id="5526051at2"/>
<dbReference type="STRING" id="394096.DB31_1797"/>
<dbReference type="GO" id="GO:0005886">
    <property type="term" value="C:plasma membrane"/>
    <property type="evidence" value="ECO:0007669"/>
    <property type="project" value="UniProtKB-SubCell"/>
</dbReference>